<dbReference type="Pfam" id="PF01940">
    <property type="entry name" value="DUF92"/>
    <property type="match status" value="1"/>
</dbReference>
<dbReference type="InterPro" id="IPR002794">
    <property type="entry name" value="DUF92_TMEM19"/>
</dbReference>
<comment type="subcellular location">
    <subcellularLocation>
        <location evidence="1">Membrane</location>
        <topology evidence="1">Multi-pass membrane protein</topology>
    </subcellularLocation>
</comment>
<feature type="transmembrane region" description="Helical" evidence="7">
    <location>
        <begin position="60"/>
        <end position="76"/>
    </location>
</feature>
<keyword evidence="9" id="KW-1185">Reference proteome</keyword>
<feature type="transmembrane region" description="Helical" evidence="7">
    <location>
        <begin position="20"/>
        <end position="40"/>
    </location>
</feature>
<organism evidence="8 9">
    <name type="scientific">Cinara cedri</name>
    <dbReference type="NCBI Taxonomy" id="506608"/>
    <lineage>
        <taxon>Eukaryota</taxon>
        <taxon>Metazoa</taxon>
        <taxon>Ecdysozoa</taxon>
        <taxon>Arthropoda</taxon>
        <taxon>Hexapoda</taxon>
        <taxon>Insecta</taxon>
        <taxon>Pterygota</taxon>
        <taxon>Neoptera</taxon>
        <taxon>Paraneoptera</taxon>
        <taxon>Hemiptera</taxon>
        <taxon>Sternorrhyncha</taxon>
        <taxon>Aphidomorpha</taxon>
        <taxon>Aphidoidea</taxon>
        <taxon>Aphididae</taxon>
        <taxon>Lachninae</taxon>
        <taxon>Cinara</taxon>
    </lineage>
</organism>
<dbReference type="GO" id="GO:0016020">
    <property type="term" value="C:membrane"/>
    <property type="evidence" value="ECO:0007669"/>
    <property type="project" value="UniProtKB-SubCell"/>
</dbReference>
<dbReference type="PANTHER" id="PTHR13353:SF5">
    <property type="entry name" value="TRANSMEMBRANE PROTEIN 19"/>
    <property type="match status" value="1"/>
</dbReference>
<feature type="transmembrane region" description="Helical" evidence="7">
    <location>
        <begin position="321"/>
        <end position="341"/>
    </location>
</feature>
<evidence type="ECO:0000256" key="2">
    <source>
        <dbReference type="ARBA" id="ARBA00009012"/>
    </source>
</evidence>
<comment type="similarity">
    <text evidence="2">Belongs to the TMEM19 family.</text>
</comment>
<reference evidence="8 9" key="1">
    <citation type="submission" date="2019-08" db="EMBL/GenBank/DDBJ databases">
        <authorList>
            <person name="Alioto T."/>
            <person name="Alioto T."/>
            <person name="Gomez Garrido J."/>
        </authorList>
    </citation>
    <scope>NUCLEOTIDE SEQUENCE [LARGE SCALE GENOMIC DNA]</scope>
</reference>
<evidence type="ECO:0000256" key="6">
    <source>
        <dbReference type="ARBA" id="ARBA00023136"/>
    </source>
</evidence>
<evidence type="ECO:0000256" key="5">
    <source>
        <dbReference type="ARBA" id="ARBA00022989"/>
    </source>
</evidence>
<sequence>MAKIKSDCEDINVSKPTLSVALTMISIPLSMILWISNILFKKLYDDSVNELDEGVPPFRWFISIFIPLFIAVYGYTKRSLNLSGALLGVFVGFVLTLSSYGFLACLLTFFVTSSKATKFRAKNKKQLEADFKEGGQRNWIQVLCNGGMATQLALLYILDVGCGELPIDFNRFYRPSWLSIGVLGAFASCNGDTWASELATVIDSGLPILITTGKTVPKGTNGGVSVIGLIFSLLGGITIGLANYVMLVYTIDADMLAASSVQWPIIVAGGFAGIVGSIIDSILGATLQYSGFNRKTGVIVEQPGKDVVHISGRRILDNHSVNLISSVIMGILTPKIAYLVWP</sequence>
<evidence type="ECO:0000313" key="9">
    <source>
        <dbReference type="Proteomes" id="UP000325440"/>
    </source>
</evidence>
<gene>
    <name evidence="8" type="ORF">CINCED_3A024230</name>
</gene>
<proteinExistence type="inferred from homology"/>
<name>A0A5E4MNX3_9HEMI</name>
<keyword evidence="4 7" id="KW-0812">Transmembrane</keyword>
<evidence type="ECO:0000256" key="4">
    <source>
        <dbReference type="ARBA" id="ARBA00022692"/>
    </source>
</evidence>
<evidence type="ECO:0000256" key="3">
    <source>
        <dbReference type="ARBA" id="ARBA00014258"/>
    </source>
</evidence>
<dbReference type="EMBL" id="CABPRJ010000957">
    <property type="protein sequence ID" value="VVC32567.1"/>
    <property type="molecule type" value="Genomic_DNA"/>
</dbReference>
<feature type="transmembrane region" description="Helical" evidence="7">
    <location>
        <begin position="82"/>
        <end position="112"/>
    </location>
</feature>
<evidence type="ECO:0000256" key="1">
    <source>
        <dbReference type="ARBA" id="ARBA00004141"/>
    </source>
</evidence>
<feature type="transmembrane region" description="Helical" evidence="7">
    <location>
        <begin position="263"/>
        <end position="285"/>
    </location>
</feature>
<protein>
    <recommendedName>
        <fullName evidence="3">Transmembrane protein 19</fullName>
    </recommendedName>
</protein>
<feature type="transmembrane region" description="Helical" evidence="7">
    <location>
        <begin position="224"/>
        <end position="251"/>
    </location>
</feature>
<keyword evidence="6 7" id="KW-0472">Membrane</keyword>
<evidence type="ECO:0000313" key="8">
    <source>
        <dbReference type="EMBL" id="VVC32567.1"/>
    </source>
</evidence>
<accession>A0A5E4MNX3</accession>
<dbReference type="Proteomes" id="UP000325440">
    <property type="component" value="Unassembled WGS sequence"/>
</dbReference>
<dbReference type="AlphaFoldDB" id="A0A5E4MNX3"/>
<dbReference type="OrthoDB" id="30881at2759"/>
<evidence type="ECO:0000256" key="7">
    <source>
        <dbReference type="SAM" id="Phobius"/>
    </source>
</evidence>
<keyword evidence="5 7" id="KW-1133">Transmembrane helix</keyword>
<dbReference type="PANTHER" id="PTHR13353">
    <property type="entry name" value="TRANSMEMBRANE PROTEIN 19"/>
    <property type="match status" value="1"/>
</dbReference>